<dbReference type="RefSeq" id="WP_035761257.1">
    <property type="nucleotide sequence ID" value="NZ_AP019719.1"/>
</dbReference>
<name>A0AAP9UGG6_CLOBU</name>
<protein>
    <submittedName>
        <fullName evidence="2">Uncharacterized protein</fullName>
    </submittedName>
</protein>
<keyword evidence="1" id="KW-1133">Transmembrane helix</keyword>
<evidence type="ECO:0000313" key="2">
    <source>
        <dbReference type="EMBL" id="QMW93447.1"/>
    </source>
</evidence>
<dbReference type="EMBL" id="CP040628">
    <property type="protein sequence ID" value="QMW93447.1"/>
    <property type="molecule type" value="Genomic_DNA"/>
</dbReference>
<evidence type="ECO:0000313" key="3">
    <source>
        <dbReference type="Proteomes" id="UP000515243"/>
    </source>
</evidence>
<organism evidence="2 3">
    <name type="scientific">Clostridium butyricum</name>
    <dbReference type="NCBI Taxonomy" id="1492"/>
    <lineage>
        <taxon>Bacteria</taxon>
        <taxon>Bacillati</taxon>
        <taxon>Bacillota</taxon>
        <taxon>Clostridia</taxon>
        <taxon>Eubacteriales</taxon>
        <taxon>Clostridiaceae</taxon>
        <taxon>Clostridium</taxon>
    </lineage>
</organism>
<geneLocation type="plasmid" evidence="2 3">
    <name>pCB_1</name>
</geneLocation>
<sequence length="59" mass="6750">MDSDFFELDSEQEVTTGSAVDISLKLDKVNDLLLIQNIFILSILVFFMLKYVMGGYLKK</sequence>
<dbReference type="AlphaFoldDB" id="A0AAP9UGG6"/>
<evidence type="ECO:0000256" key="1">
    <source>
        <dbReference type="SAM" id="Phobius"/>
    </source>
</evidence>
<feature type="transmembrane region" description="Helical" evidence="1">
    <location>
        <begin position="33"/>
        <end position="53"/>
    </location>
</feature>
<keyword evidence="1" id="KW-0812">Transmembrane</keyword>
<proteinExistence type="predicted"/>
<reference evidence="2 3" key="1">
    <citation type="submission" date="2019-05" db="EMBL/GenBank/DDBJ databases">
        <authorList>
            <person name="Schori C."/>
            <person name="Ahrens C."/>
        </authorList>
    </citation>
    <scope>NUCLEOTIDE SEQUENCE [LARGE SCALE GENOMIC DNA]</scope>
    <source>
        <strain evidence="2 3">DSM 10702</strain>
        <plasmid evidence="2 3">pCB_1</plasmid>
    </source>
</reference>
<accession>A0AAP9UGG6</accession>
<dbReference type="Proteomes" id="UP000515243">
    <property type="component" value="Plasmid pCB_1"/>
</dbReference>
<dbReference type="GeneID" id="92946753"/>
<gene>
    <name evidence="2" type="ORF">FF104_21285</name>
</gene>
<keyword evidence="2" id="KW-0614">Plasmid</keyword>
<keyword evidence="1" id="KW-0472">Membrane</keyword>